<proteinExistence type="predicted"/>
<gene>
    <name evidence="1" type="ORF">J2X78_002354</name>
</gene>
<reference evidence="1" key="1">
    <citation type="submission" date="2023-07" db="EMBL/GenBank/DDBJ databases">
        <title>Sorghum-associated microbial communities from plants grown in Nebraska, USA.</title>
        <authorList>
            <person name="Schachtman D."/>
        </authorList>
    </citation>
    <scope>NUCLEOTIDE SEQUENCE</scope>
    <source>
        <strain evidence="1">2697</strain>
    </source>
</reference>
<accession>A0ACC6KWR7</accession>
<evidence type="ECO:0000313" key="1">
    <source>
        <dbReference type="EMBL" id="MDR6783789.1"/>
    </source>
</evidence>
<name>A0ACC6KWR7_9SPHI</name>
<evidence type="ECO:0000313" key="2">
    <source>
        <dbReference type="Proteomes" id="UP001246858"/>
    </source>
</evidence>
<organism evidence="1 2">
    <name type="scientific">Pedobacter africanus</name>
    <dbReference type="NCBI Taxonomy" id="151894"/>
    <lineage>
        <taxon>Bacteria</taxon>
        <taxon>Pseudomonadati</taxon>
        <taxon>Bacteroidota</taxon>
        <taxon>Sphingobacteriia</taxon>
        <taxon>Sphingobacteriales</taxon>
        <taxon>Sphingobacteriaceae</taxon>
        <taxon>Pedobacter</taxon>
    </lineage>
</organism>
<dbReference type="EMBL" id="JAVDTF010000002">
    <property type="protein sequence ID" value="MDR6783789.1"/>
    <property type="molecule type" value="Genomic_DNA"/>
</dbReference>
<comment type="caution">
    <text evidence="1">The sequence shown here is derived from an EMBL/GenBank/DDBJ whole genome shotgun (WGS) entry which is preliminary data.</text>
</comment>
<sequence length="119" mass="14329">MMLNPTVLSDIKTIIHSAREKAIRTVDTERVLMYWHIGQRIFLEEQEGKDRADYGKFVIKTLSEQLQPEFGSGYSIRQLERYRQFYRFFPITSTLWTQLSWSHFSYRHCEESFTTKQSH</sequence>
<protein>
    <submittedName>
        <fullName evidence="1">Uncharacterized protein</fullName>
    </submittedName>
</protein>
<keyword evidence="2" id="KW-1185">Reference proteome</keyword>
<dbReference type="Proteomes" id="UP001246858">
    <property type="component" value="Unassembled WGS sequence"/>
</dbReference>